<name>A0A317XI82_9BASI</name>
<evidence type="ECO:0000313" key="2">
    <source>
        <dbReference type="Proteomes" id="UP000246740"/>
    </source>
</evidence>
<accession>A0A317XI82</accession>
<sequence length="106" mass="11875">MRKMGLPRVKDDRQTTVARLAGTVGRLQFQLSKVLLESGCMKQGTSAHCIAHGRQTKELAHRWVVTVLQYFLLVTGGPRRSAEGWEYRHGSDSRTDTVTSAIIHVQ</sequence>
<dbReference type="Proteomes" id="UP000246740">
    <property type="component" value="Unassembled WGS sequence"/>
</dbReference>
<gene>
    <name evidence="1" type="ORF">BCV70DRAFT_92018</name>
</gene>
<proteinExistence type="predicted"/>
<evidence type="ECO:0000313" key="1">
    <source>
        <dbReference type="EMBL" id="PWY97000.1"/>
    </source>
</evidence>
<organism evidence="1 2">
    <name type="scientific">Testicularia cyperi</name>
    <dbReference type="NCBI Taxonomy" id="1882483"/>
    <lineage>
        <taxon>Eukaryota</taxon>
        <taxon>Fungi</taxon>
        <taxon>Dikarya</taxon>
        <taxon>Basidiomycota</taxon>
        <taxon>Ustilaginomycotina</taxon>
        <taxon>Ustilaginomycetes</taxon>
        <taxon>Ustilaginales</taxon>
        <taxon>Anthracoideaceae</taxon>
        <taxon>Testicularia</taxon>
    </lineage>
</organism>
<keyword evidence="2" id="KW-1185">Reference proteome</keyword>
<reference evidence="1 2" key="1">
    <citation type="journal article" date="2018" name="Mol. Biol. Evol.">
        <title>Broad Genomic Sampling Reveals a Smut Pathogenic Ancestry of the Fungal Clade Ustilaginomycotina.</title>
        <authorList>
            <person name="Kijpornyongpan T."/>
            <person name="Mondo S.J."/>
            <person name="Barry K."/>
            <person name="Sandor L."/>
            <person name="Lee J."/>
            <person name="Lipzen A."/>
            <person name="Pangilinan J."/>
            <person name="LaButti K."/>
            <person name="Hainaut M."/>
            <person name="Henrissat B."/>
            <person name="Grigoriev I.V."/>
            <person name="Spatafora J.W."/>
            <person name="Aime M.C."/>
        </authorList>
    </citation>
    <scope>NUCLEOTIDE SEQUENCE [LARGE SCALE GENOMIC DNA]</scope>
    <source>
        <strain evidence="1 2">MCA 3645</strain>
    </source>
</reference>
<protein>
    <submittedName>
        <fullName evidence="1">Uncharacterized protein</fullName>
    </submittedName>
</protein>
<dbReference type="EMBL" id="KZ819228">
    <property type="protein sequence ID" value="PWY97000.1"/>
    <property type="molecule type" value="Genomic_DNA"/>
</dbReference>
<dbReference type="AlphaFoldDB" id="A0A317XI82"/>
<dbReference type="InParanoid" id="A0A317XI82"/>